<protein>
    <recommendedName>
        <fullName evidence="2">Peptidase S74 domain-containing protein</fullName>
    </recommendedName>
</protein>
<evidence type="ECO:0000313" key="4">
    <source>
        <dbReference type="Proteomes" id="UP000426027"/>
    </source>
</evidence>
<keyword evidence="4" id="KW-1185">Reference proteome</keyword>
<dbReference type="InterPro" id="IPR013211">
    <property type="entry name" value="LVIVD"/>
</dbReference>
<dbReference type="KEGG" id="fls:GLV81_13590"/>
<reference evidence="3 4" key="1">
    <citation type="submission" date="2019-11" db="EMBL/GenBank/DDBJ databases">
        <authorList>
            <person name="Im W.T."/>
        </authorList>
    </citation>
    <scope>NUCLEOTIDE SEQUENCE [LARGE SCALE GENOMIC DNA]</scope>
    <source>
        <strain evidence="3 4">SB-02</strain>
    </source>
</reference>
<dbReference type="SUPFAM" id="SSF82171">
    <property type="entry name" value="DPP6 N-terminal domain-like"/>
    <property type="match status" value="1"/>
</dbReference>
<feature type="chain" id="PRO_5026127643" description="Peptidase S74 domain-containing protein" evidence="1">
    <location>
        <begin position="18"/>
        <end position="798"/>
    </location>
</feature>
<feature type="signal peptide" evidence="1">
    <location>
        <begin position="1"/>
        <end position="17"/>
    </location>
</feature>
<dbReference type="AlphaFoldDB" id="A0A6I6G8X8"/>
<dbReference type="InterPro" id="IPR030392">
    <property type="entry name" value="S74_ICA"/>
</dbReference>
<proteinExistence type="predicted"/>
<accession>A0A6I6G8X8</accession>
<evidence type="ECO:0000259" key="2">
    <source>
        <dbReference type="PROSITE" id="PS51688"/>
    </source>
</evidence>
<dbReference type="Gene3D" id="2.130.10.10">
    <property type="entry name" value="YVTN repeat-like/Quinoprotein amine dehydrogenase"/>
    <property type="match status" value="2"/>
</dbReference>
<dbReference type="Pfam" id="PF13884">
    <property type="entry name" value="Peptidase_S74"/>
    <property type="match status" value="1"/>
</dbReference>
<sequence length="798" mass="85067">MKHLFFCCSLLFIYANALTQNIGIGTDAPQAKLHVNGNLQLQDGAAVSKFSRDSLMSENSHNNVPTERALRSYLSTGRWTGLDTAVTSTNGIVAKGFGIQGLGGPTAVALKDNLAFVVNWSNNSLVSYNISNLSDPQSKSNAYTNINGPSSVAVQGNYVYITSELGNALTIYSFTPTGSLIYVGMIGTGRRPTFVTVHGNFAYVTAERELAIYDVSVPATPVFKSIVTTNLSFPTGVVVQGNIAYVVSNGNNRLCMFDVSNPMSITALGFTNTGLSNARHVYVKNGFAYVTSRDNDRIQIFNVSNPASPTVAGFVQENIYQPYSIHGAGNFLFVANGQYNMVSVFDISNPTAPVARGYNTTNISGPGILFAQNDVLAVPSSGNNRLCLFTLDRTYGLSMSPTGLQLSATQWQTDGMNIFRGEGNVGIGISKPTAKLHVEGQTFLMGEVGIGTNFPMAKLHVEGNSYFNGNLSIGTTTQLATQTFANTLGAKVALYGSSATSQYGLGIQSNLLQLYTDIAGSNIGFGWGSSTAFTERARIINSGEVALQTNGRLQIRTGSQTAGLWLANAANTGNVGFIGLPNDNVMGFYGNNGAGWGLTMNANNGYVGIGLNGASASAPLQFSNNLGLTKISLYKGTYGDVGIGVYGGELRLQNDIPNGKVSMGVIQTDGSYAELAKAERNGAYAFAIFGSLWANGTTYASDRRFKQHISGIASPLQKLLQLNGVTYDMKAGDFNNMNFKQGREMGLIAQDVELVVPEAVSELNGYKGVDYAKLVPLLIESIKELKKEIDTLKAQQKR</sequence>
<dbReference type="Pfam" id="PF08309">
    <property type="entry name" value="LVIVD"/>
    <property type="match status" value="6"/>
</dbReference>
<organism evidence="3 4">
    <name type="scientific">Phnomibacter ginsenosidimutans</name>
    <dbReference type="NCBI Taxonomy" id="2676868"/>
    <lineage>
        <taxon>Bacteria</taxon>
        <taxon>Pseudomonadati</taxon>
        <taxon>Bacteroidota</taxon>
        <taxon>Chitinophagia</taxon>
        <taxon>Chitinophagales</taxon>
        <taxon>Chitinophagaceae</taxon>
        <taxon>Phnomibacter</taxon>
    </lineage>
</organism>
<gene>
    <name evidence="3" type="ORF">GLV81_13590</name>
</gene>
<name>A0A6I6G8X8_9BACT</name>
<feature type="domain" description="Peptidase S74" evidence="2">
    <location>
        <begin position="701"/>
        <end position="796"/>
    </location>
</feature>
<dbReference type="InterPro" id="IPR015943">
    <property type="entry name" value="WD40/YVTN_repeat-like_dom_sf"/>
</dbReference>
<evidence type="ECO:0000256" key="1">
    <source>
        <dbReference type="SAM" id="SignalP"/>
    </source>
</evidence>
<keyword evidence="1" id="KW-0732">Signal</keyword>
<dbReference type="SUPFAM" id="SSF63825">
    <property type="entry name" value="YWTD domain"/>
    <property type="match status" value="1"/>
</dbReference>
<dbReference type="PROSITE" id="PS51688">
    <property type="entry name" value="ICA"/>
    <property type="match status" value="1"/>
</dbReference>
<dbReference type="EMBL" id="CP046566">
    <property type="protein sequence ID" value="QGW28997.1"/>
    <property type="molecule type" value="Genomic_DNA"/>
</dbReference>
<dbReference type="RefSeq" id="WP_157479350.1">
    <property type="nucleotide sequence ID" value="NZ_CP046566.1"/>
</dbReference>
<dbReference type="Proteomes" id="UP000426027">
    <property type="component" value="Chromosome"/>
</dbReference>
<evidence type="ECO:0000313" key="3">
    <source>
        <dbReference type="EMBL" id="QGW28997.1"/>
    </source>
</evidence>